<accession>A0A0D0AM33</accession>
<dbReference type="PANTHER" id="PTHR10039">
    <property type="entry name" value="AMELOGENIN"/>
    <property type="match status" value="1"/>
</dbReference>
<dbReference type="Pfam" id="PF24883">
    <property type="entry name" value="NPHP3_N"/>
    <property type="match status" value="1"/>
</dbReference>
<dbReference type="InterPro" id="IPR027417">
    <property type="entry name" value="P-loop_NTPase"/>
</dbReference>
<evidence type="ECO:0000259" key="2">
    <source>
        <dbReference type="PROSITE" id="PS50837"/>
    </source>
</evidence>
<dbReference type="InterPro" id="IPR056884">
    <property type="entry name" value="NPHP3-like_N"/>
</dbReference>
<dbReference type="Gene3D" id="3.40.50.300">
    <property type="entry name" value="P-loop containing nucleotide triphosphate hydrolases"/>
    <property type="match status" value="1"/>
</dbReference>
<dbReference type="InterPro" id="IPR007111">
    <property type="entry name" value="NACHT_NTPase"/>
</dbReference>
<gene>
    <name evidence="3" type="ORF">GYMLUDRAFT_252157</name>
</gene>
<dbReference type="PROSITE" id="PS50837">
    <property type="entry name" value="NACHT"/>
    <property type="match status" value="1"/>
</dbReference>
<dbReference type="PANTHER" id="PTHR10039:SF14">
    <property type="entry name" value="NACHT DOMAIN-CONTAINING PROTEIN"/>
    <property type="match status" value="1"/>
</dbReference>
<organism evidence="3 4">
    <name type="scientific">Collybiopsis luxurians FD-317 M1</name>
    <dbReference type="NCBI Taxonomy" id="944289"/>
    <lineage>
        <taxon>Eukaryota</taxon>
        <taxon>Fungi</taxon>
        <taxon>Dikarya</taxon>
        <taxon>Basidiomycota</taxon>
        <taxon>Agaricomycotina</taxon>
        <taxon>Agaricomycetes</taxon>
        <taxon>Agaricomycetidae</taxon>
        <taxon>Agaricales</taxon>
        <taxon>Marasmiineae</taxon>
        <taxon>Omphalotaceae</taxon>
        <taxon>Collybiopsis</taxon>
        <taxon>Collybiopsis luxurians</taxon>
    </lineage>
</organism>
<sequence length="283" mass="32254">MNPVKKQVHCMEGTRITVLNELCEWVLKPDSRMAWIHGLAGSGKSAIAVTLAEKLRELRDQVTVVLTFHCVKGQETSNTSILVPTIGYHLASKYPEYAQTLLDILKEDVSLHVDTVSLKEQLSIVCKLLYKIRVLKPSIIIIDGLDEWGKPMERSILLDQLQGHLSQIQWIRVIVTSRPNSEIQKAMMDKNYVQSFDLNVEYTAHQDIEMFFKERLTDFYNDLSKSDIPNLVSKADGLFIWANTAMEFIESGFDIATNIQIVLELKEHDSEMEHPHTALTNTN</sequence>
<dbReference type="EMBL" id="KN834866">
    <property type="protein sequence ID" value="KIK51305.1"/>
    <property type="molecule type" value="Genomic_DNA"/>
</dbReference>
<evidence type="ECO:0000313" key="3">
    <source>
        <dbReference type="EMBL" id="KIK51305.1"/>
    </source>
</evidence>
<evidence type="ECO:0000313" key="4">
    <source>
        <dbReference type="Proteomes" id="UP000053593"/>
    </source>
</evidence>
<name>A0A0D0AM33_9AGAR</name>
<dbReference type="HOGENOM" id="CLU_000288_6_10_1"/>
<protein>
    <recommendedName>
        <fullName evidence="2">NACHT domain-containing protein</fullName>
    </recommendedName>
</protein>
<dbReference type="Proteomes" id="UP000053593">
    <property type="component" value="Unassembled WGS sequence"/>
</dbReference>
<dbReference type="SUPFAM" id="SSF52540">
    <property type="entry name" value="P-loop containing nucleoside triphosphate hydrolases"/>
    <property type="match status" value="1"/>
</dbReference>
<reference evidence="3 4" key="1">
    <citation type="submission" date="2014-04" db="EMBL/GenBank/DDBJ databases">
        <title>Evolutionary Origins and Diversification of the Mycorrhizal Mutualists.</title>
        <authorList>
            <consortium name="DOE Joint Genome Institute"/>
            <consortium name="Mycorrhizal Genomics Consortium"/>
            <person name="Kohler A."/>
            <person name="Kuo A."/>
            <person name="Nagy L.G."/>
            <person name="Floudas D."/>
            <person name="Copeland A."/>
            <person name="Barry K.W."/>
            <person name="Cichocki N."/>
            <person name="Veneault-Fourrey C."/>
            <person name="LaButti K."/>
            <person name="Lindquist E.A."/>
            <person name="Lipzen A."/>
            <person name="Lundell T."/>
            <person name="Morin E."/>
            <person name="Murat C."/>
            <person name="Riley R."/>
            <person name="Ohm R."/>
            <person name="Sun H."/>
            <person name="Tunlid A."/>
            <person name="Henrissat B."/>
            <person name="Grigoriev I.V."/>
            <person name="Hibbett D.S."/>
            <person name="Martin F."/>
        </authorList>
    </citation>
    <scope>NUCLEOTIDE SEQUENCE [LARGE SCALE GENOMIC DNA]</scope>
    <source>
        <strain evidence="3 4">FD-317 M1</strain>
    </source>
</reference>
<proteinExistence type="predicted"/>
<dbReference type="AlphaFoldDB" id="A0A0D0AM33"/>
<dbReference type="OrthoDB" id="163438at2759"/>
<keyword evidence="1" id="KW-0677">Repeat</keyword>
<feature type="domain" description="NACHT" evidence="2">
    <location>
        <begin position="32"/>
        <end position="181"/>
    </location>
</feature>
<evidence type="ECO:0000256" key="1">
    <source>
        <dbReference type="ARBA" id="ARBA00022737"/>
    </source>
</evidence>
<keyword evidence="4" id="KW-1185">Reference proteome</keyword>